<dbReference type="InParanoid" id="A0A2H3CRI0"/>
<evidence type="ECO:0000313" key="3">
    <source>
        <dbReference type="Proteomes" id="UP000217790"/>
    </source>
</evidence>
<proteinExistence type="predicted"/>
<organism evidence="2 3">
    <name type="scientific">Armillaria gallica</name>
    <name type="common">Bulbous honey fungus</name>
    <name type="synonym">Armillaria bulbosa</name>
    <dbReference type="NCBI Taxonomy" id="47427"/>
    <lineage>
        <taxon>Eukaryota</taxon>
        <taxon>Fungi</taxon>
        <taxon>Dikarya</taxon>
        <taxon>Basidiomycota</taxon>
        <taxon>Agaricomycotina</taxon>
        <taxon>Agaricomycetes</taxon>
        <taxon>Agaricomycetidae</taxon>
        <taxon>Agaricales</taxon>
        <taxon>Marasmiineae</taxon>
        <taxon>Physalacriaceae</taxon>
        <taxon>Armillaria</taxon>
    </lineage>
</organism>
<evidence type="ECO:0000313" key="2">
    <source>
        <dbReference type="EMBL" id="PBK85669.1"/>
    </source>
</evidence>
<protein>
    <recommendedName>
        <fullName evidence="1">DUF6533 domain-containing protein</fullName>
    </recommendedName>
</protein>
<dbReference type="Proteomes" id="UP000217790">
    <property type="component" value="Unassembled WGS sequence"/>
</dbReference>
<keyword evidence="3" id="KW-1185">Reference proteome</keyword>
<accession>A0A2H3CRI0</accession>
<name>A0A2H3CRI0_ARMGA</name>
<feature type="domain" description="DUF6533" evidence="1">
    <location>
        <begin position="24"/>
        <end position="65"/>
    </location>
</feature>
<gene>
    <name evidence="2" type="ORF">ARMGADRAFT_549984</name>
</gene>
<dbReference type="InterPro" id="IPR045340">
    <property type="entry name" value="DUF6533"/>
</dbReference>
<dbReference type="AlphaFoldDB" id="A0A2H3CRI0"/>
<sequence length="71" mass="8471">MSSESESNFAALYEGNLIPLHAVLVGLTWIIHDYFVTLEDEIRYIWPQKRNIGKIMFLWVRRLFLLYKTLP</sequence>
<dbReference type="OrthoDB" id="3242409at2759"/>
<reference evidence="3" key="1">
    <citation type="journal article" date="2017" name="Nat. Ecol. Evol.">
        <title>Genome expansion and lineage-specific genetic innovations in the forest pathogenic fungi Armillaria.</title>
        <authorList>
            <person name="Sipos G."/>
            <person name="Prasanna A.N."/>
            <person name="Walter M.C."/>
            <person name="O'Connor E."/>
            <person name="Balint B."/>
            <person name="Krizsan K."/>
            <person name="Kiss B."/>
            <person name="Hess J."/>
            <person name="Varga T."/>
            <person name="Slot J."/>
            <person name="Riley R."/>
            <person name="Boka B."/>
            <person name="Rigling D."/>
            <person name="Barry K."/>
            <person name="Lee J."/>
            <person name="Mihaltcheva S."/>
            <person name="LaButti K."/>
            <person name="Lipzen A."/>
            <person name="Waldron R."/>
            <person name="Moloney N.M."/>
            <person name="Sperisen C."/>
            <person name="Kredics L."/>
            <person name="Vagvoelgyi C."/>
            <person name="Patrignani A."/>
            <person name="Fitzpatrick D."/>
            <person name="Nagy I."/>
            <person name="Doyle S."/>
            <person name="Anderson J.B."/>
            <person name="Grigoriev I.V."/>
            <person name="Gueldener U."/>
            <person name="Muensterkoetter M."/>
            <person name="Nagy L.G."/>
        </authorList>
    </citation>
    <scope>NUCLEOTIDE SEQUENCE [LARGE SCALE GENOMIC DNA]</scope>
    <source>
        <strain evidence="3">Ar21-2</strain>
    </source>
</reference>
<dbReference type="Pfam" id="PF20151">
    <property type="entry name" value="DUF6533"/>
    <property type="match status" value="1"/>
</dbReference>
<dbReference type="EMBL" id="KZ293689">
    <property type="protein sequence ID" value="PBK85669.1"/>
    <property type="molecule type" value="Genomic_DNA"/>
</dbReference>
<evidence type="ECO:0000259" key="1">
    <source>
        <dbReference type="Pfam" id="PF20151"/>
    </source>
</evidence>